<dbReference type="SUPFAM" id="SSF54909">
    <property type="entry name" value="Dimeric alpha+beta barrel"/>
    <property type="match status" value="1"/>
</dbReference>
<dbReference type="InterPro" id="IPR005545">
    <property type="entry name" value="YCII"/>
</dbReference>
<evidence type="ECO:0000256" key="1">
    <source>
        <dbReference type="ARBA" id="ARBA00007689"/>
    </source>
</evidence>
<gene>
    <name evidence="3" type="ORF">DS079_09100</name>
</gene>
<accession>A0A3R8SDE0</accession>
<dbReference type="Proteomes" id="UP000274327">
    <property type="component" value="Unassembled WGS sequence"/>
</dbReference>
<dbReference type="EMBL" id="QOCI01000007">
    <property type="protein sequence ID" value="RRR18364.1"/>
    <property type="molecule type" value="Genomic_DNA"/>
</dbReference>
<dbReference type="AlphaFoldDB" id="A0A3R8SDE0"/>
<organism evidence="3 4">
    <name type="scientific">Brachybacterium paraconglomeratum</name>
    <dbReference type="NCBI Taxonomy" id="173362"/>
    <lineage>
        <taxon>Bacteria</taxon>
        <taxon>Bacillati</taxon>
        <taxon>Actinomycetota</taxon>
        <taxon>Actinomycetes</taxon>
        <taxon>Micrococcales</taxon>
        <taxon>Dermabacteraceae</taxon>
        <taxon>Brachybacterium</taxon>
    </lineage>
</organism>
<evidence type="ECO:0000259" key="2">
    <source>
        <dbReference type="Pfam" id="PF03795"/>
    </source>
</evidence>
<dbReference type="InterPro" id="IPR011008">
    <property type="entry name" value="Dimeric_a/b-barrel"/>
</dbReference>
<keyword evidence="4" id="KW-1185">Reference proteome</keyword>
<name>A0A3R8SDE0_9MICO</name>
<feature type="domain" description="YCII-related" evidence="2">
    <location>
        <begin position="1"/>
        <end position="104"/>
    </location>
</feature>
<dbReference type="PANTHER" id="PTHR35174">
    <property type="entry name" value="BLL7171 PROTEIN-RELATED"/>
    <property type="match status" value="1"/>
</dbReference>
<dbReference type="PANTHER" id="PTHR35174:SF4">
    <property type="entry name" value="BLL7163 PROTEIN"/>
    <property type="match status" value="1"/>
</dbReference>
<dbReference type="RefSeq" id="WP_126986757.1">
    <property type="nucleotide sequence ID" value="NZ_JALXWX010000052.1"/>
</dbReference>
<protein>
    <submittedName>
        <fullName evidence="3">YciI family protein</fullName>
    </submittedName>
</protein>
<sequence>MKYMLIMRATDAALAASAEVDFEEVVNQMGAYNEAMHDAGVLAGGEGLTDAGAEENFVLDFSSTPPALSEEPYGPTESLFNGFWILNVPSREEARQWAERCPLGPGMKLEVRRIHGDEEIAELVSEDNEFIAKEKVWRQEEAERAQREG</sequence>
<proteinExistence type="inferred from homology"/>
<comment type="caution">
    <text evidence="3">The sequence shown here is derived from an EMBL/GenBank/DDBJ whole genome shotgun (WGS) entry which is preliminary data.</text>
</comment>
<dbReference type="Pfam" id="PF03795">
    <property type="entry name" value="YCII"/>
    <property type="match status" value="1"/>
</dbReference>
<dbReference type="Gene3D" id="3.30.70.1060">
    <property type="entry name" value="Dimeric alpha+beta barrel"/>
    <property type="match status" value="1"/>
</dbReference>
<comment type="similarity">
    <text evidence="1">Belongs to the YciI family.</text>
</comment>
<reference evidence="3 4" key="1">
    <citation type="submission" date="2018-07" db="EMBL/GenBank/DDBJ databases">
        <title>Brachybacteriurn paraconglorneratum KCTC 9916.</title>
        <authorList>
            <person name="Li Y."/>
        </authorList>
    </citation>
    <scope>NUCLEOTIDE SEQUENCE [LARGE SCALE GENOMIC DNA]</scope>
    <source>
        <strain evidence="3 4">KCTC 9916</strain>
    </source>
</reference>
<evidence type="ECO:0000313" key="3">
    <source>
        <dbReference type="EMBL" id="RRR18364.1"/>
    </source>
</evidence>
<evidence type="ECO:0000313" key="4">
    <source>
        <dbReference type="Proteomes" id="UP000274327"/>
    </source>
</evidence>
<dbReference type="GeneID" id="78121177"/>